<dbReference type="InterPro" id="IPR016097">
    <property type="entry name" value="DUF695"/>
</dbReference>
<dbReference type="Pfam" id="PF05117">
    <property type="entry name" value="DUF695"/>
    <property type="match status" value="1"/>
</dbReference>
<feature type="domain" description="DUF695" evidence="2">
    <location>
        <begin position="5"/>
        <end position="135"/>
    </location>
</feature>
<evidence type="ECO:0000256" key="1">
    <source>
        <dbReference type="SAM" id="Coils"/>
    </source>
</evidence>
<proteinExistence type="predicted"/>
<reference evidence="3 4" key="1">
    <citation type="submission" date="2012-08" db="EMBL/GenBank/DDBJ databases">
        <title>The Genome Sequence of Barnesiella intestinihominis YIT 11860.</title>
        <authorList>
            <consortium name="The Broad Institute Genome Sequencing Platform"/>
            <person name="Earl A."/>
            <person name="Ward D."/>
            <person name="Feldgarden M."/>
            <person name="Gevers D."/>
            <person name="Morotomi M."/>
            <person name="Walker B."/>
            <person name="Young S.K."/>
            <person name="Zeng Q."/>
            <person name="Gargeya S."/>
            <person name="Fitzgerald M."/>
            <person name="Haas B."/>
            <person name="Abouelleil A."/>
            <person name="Alvarado L."/>
            <person name="Arachchi H.M."/>
            <person name="Berlin A.M."/>
            <person name="Chapman S.B."/>
            <person name="Goldberg J."/>
            <person name="Griggs A."/>
            <person name="Gujja S."/>
            <person name="Hansen M."/>
            <person name="Howarth C."/>
            <person name="Imamovic A."/>
            <person name="Larimer J."/>
            <person name="McCowen C."/>
            <person name="Montmayeur A."/>
            <person name="Murphy C."/>
            <person name="Neiman D."/>
            <person name="Pearson M."/>
            <person name="Priest M."/>
            <person name="Roberts A."/>
            <person name="Saif S."/>
            <person name="Shea T."/>
            <person name="Sisk P."/>
            <person name="Sykes S."/>
            <person name="Wortman J."/>
            <person name="Nusbaum C."/>
            <person name="Birren B."/>
        </authorList>
    </citation>
    <scope>NUCLEOTIDE SEQUENCE [LARGE SCALE GENOMIC DNA]</scope>
    <source>
        <strain evidence="3 4">YIT 11860</strain>
    </source>
</reference>
<evidence type="ECO:0000313" key="3">
    <source>
        <dbReference type="EMBL" id="EJZ62513.1"/>
    </source>
</evidence>
<dbReference type="STRING" id="742726.HMPREF9448_02428"/>
<dbReference type="AlphaFoldDB" id="K0WT11"/>
<protein>
    <recommendedName>
        <fullName evidence="2">DUF695 domain-containing protein</fullName>
    </recommendedName>
</protein>
<gene>
    <name evidence="3" type="ORF">HMPREF9448_02428</name>
</gene>
<feature type="coiled-coil region" evidence="1">
    <location>
        <begin position="55"/>
        <end position="82"/>
    </location>
</feature>
<evidence type="ECO:0000259" key="2">
    <source>
        <dbReference type="Pfam" id="PF05117"/>
    </source>
</evidence>
<dbReference type="GeneID" id="77849618"/>
<dbReference type="Proteomes" id="UP000006044">
    <property type="component" value="Unassembled WGS sequence"/>
</dbReference>
<name>K0WT11_9BACT</name>
<evidence type="ECO:0000313" key="4">
    <source>
        <dbReference type="Proteomes" id="UP000006044"/>
    </source>
</evidence>
<keyword evidence="1" id="KW-0175">Coiled coil</keyword>
<comment type="caution">
    <text evidence="3">The sequence shown here is derived from an EMBL/GenBank/DDBJ whole genome shotgun (WGS) entry which is preliminary data.</text>
</comment>
<dbReference type="eggNOG" id="ENOG5032R4H">
    <property type="taxonomic scope" value="Bacteria"/>
</dbReference>
<sequence length="143" mass="16517">MQISNDWFVAETEFENKSFIIRGRLFLDAIRQSGKFATRIALVWEYQGDEKGMPTEKETQALDSLNEKLRDILEEKEIAILTAIHIGGKTARYEYYGISAEKFSIVLNETFSEYPPLPIKIGAESDPEWNNYIETIQQFAMQP</sequence>
<keyword evidence="4" id="KW-1185">Reference proteome</keyword>
<organism evidence="3 4">
    <name type="scientific">Barnesiella intestinihominis YIT 11860</name>
    <dbReference type="NCBI Taxonomy" id="742726"/>
    <lineage>
        <taxon>Bacteria</taxon>
        <taxon>Pseudomonadati</taxon>
        <taxon>Bacteroidota</taxon>
        <taxon>Bacteroidia</taxon>
        <taxon>Bacteroidales</taxon>
        <taxon>Barnesiellaceae</taxon>
        <taxon>Barnesiella</taxon>
    </lineage>
</organism>
<dbReference type="RefSeq" id="WP_008862814.1">
    <property type="nucleotide sequence ID" value="NZ_JH815205.1"/>
</dbReference>
<accession>K0WT11</accession>
<dbReference type="OrthoDB" id="1092426at2"/>
<dbReference type="EMBL" id="ADLE01000016">
    <property type="protein sequence ID" value="EJZ62513.1"/>
    <property type="molecule type" value="Genomic_DNA"/>
</dbReference>
<dbReference type="HOGENOM" id="CLU_134351_0_0_10"/>